<evidence type="ECO:0000256" key="3">
    <source>
        <dbReference type="SAM" id="Coils"/>
    </source>
</evidence>
<keyword evidence="2" id="KW-0184">Conjugation</keyword>
<evidence type="ECO:0000256" key="1">
    <source>
        <dbReference type="ARBA" id="ARBA00010873"/>
    </source>
</evidence>
<comment type="caution">
    <text evidence="5">The sequence shown here is derived from an EMBL/GenBank/DDBJ whole genome shotgun (WGS) entry which is preliminary data.</text>
</comment>
<dbReference type="Pfam" id="PF03389">
    <property type="entry name" value="MobA_MobL"/>
    <property type="match status" value="1"/>
</dbReference>
<protein>
    <submittedName>
        <fullName evidence="5">MobA/MobL protein</fullName>
    </submittedName>
</protein>
<organism evidence="5 6">
    <name type="scientific">Aerococcus sanguinicola</name>
    <dbReference type="NCBI Taxonomy" id="119206"/>
    <lineage>
        <taxon>Bacteria</taxon>
        <taxon>Bacillati</taxon>
        <taxon>Bacillota</taxon>
        <taxon>Bacilli</taxon>
        <taxon>Lactobacillales</taxon>
        <taxon>Aerococcaceae</taxon>
        <taxon>Aerococcus</taxon>
    </lineage>
</organism>
<name>A0A2I1MLP0_9LACT</name>
<feature type="domain" description="MobA/MobL protein" evidence="4">
    <location>
        <begin position="18"/>
        <end position="245"/>
    </location>
</feature>
<dbReference type="RefSeq" id="WP_101603882.1">
    <property type="nucleotide sequence ID" value="NZ_PKGY01000005.1"/>
</dbReference>
<dbReference type="InterPro" id="IPR005053">
    <property type="entry name" value="MobA_MobL"/>
</dbReference>
<reference evidence="5 6" key="1">
    <citation type="submission" date="2017-12" db="EMBL/GenBank/DDBJ databases">
        <title>Phylogenetic diversity of female urinary microbiome.</title>
        <authorList>
            <person name="Thomas-White K."/>
            <person name="Wolfe A.J."/>
        </authorList>
    </citation>
    <scope>NUCLEOTIDE SEQUENCE [LARGE SCALE GENOMIC DNA]</scope>
    <source>
        <strain evidence="5 6">UMB0139</strain>
    </source>
</reference>
<dbReference type="NCBIfam" id="NF041496">
    <property type="entry name" value="MobQ"/>
    <property type="match status" value="1"/>
</dbReference>
<keyword evidence="3" id="KW-0175">Coiled coil</keyword>
<gene>
    <name evidence="5" type="ORF">CYJ28_08670</name>
</gene>
<comment type="similarity">
    <text evidence="1">Belongs to the MobA/MobL family.</text>
</comment>
<dbReference type="OrthoDB" id="1826980at2"/>
<dbReference type="EMBL" id="PKGY01000005">
    <property type="protein sequence ID" value="PKZ21055.1"/>
    <property type="molecule type" value="Genomic_DNA"/>
</dbReference>
<dbReference type="AlphaFoldDB" id="A0A2I1MLP0"/>
<evidence type="ECO:0000313" key="5">
    <source>
        <dbReference type="EMBL" id="PKZ21055.1"/>
    </source>
</evidence>
<proteinExistence type="inferred from homology"/>
<feature type="coiled-coil region" evidence="3">
    <location>
        <begin position="449"/>
        <end position="476"/>
    </location>
</feature>
<evidence type="ECO:0000313" key="6">
    <source>
        <dbReference type="Proteomes" id="UP000234239"/>
    </source>
</evidence>
<dbReference type="Proteomes" id="UP000234239">
    <property type="component" value="Unassembled WGS sequence"/>
</dbReference>
<accession>A0A2I1MLP0</accession>
<evidence type="ECO:0000259" key="4">
    <source>
        <dbReference type="Pfam" id="PF03389"/>
    </source>
</evidence>
<sequence length="544" mass="64197">MADSFHFSVNIISRGKGKSAVASAAYISGEKIKNEWDGVTHDYTKKQGVISKEIFLPDHAPEEYKDRKTLWNSVELFEKNSNAQLARNFIISLPKELSIEENKKMMEEYIQTNFVKEGMIVDLAIHDESREGNQNIHAHIMTIVRPINEDGTWGQKSKKEYILDEKGEKILNKNGKPKTRKVELTTWNDKGNVEKWRENFSKLCNEYLAKNKIEKRVDHRSFKRRGIKQIPTIHLGASASAMERKGIRTEKGDINREIKKQNELLKNIGNEIKKIKSWLAGFKDKLKESYREYKDQSKKQIENESGLFNLYEYLSFYQEMQENNRAELSFYGKRNKAIYDLKRYASGINYLRENKIKTISDLQGHINTLRSKNSDIYKTIKENSQKIEDLNKCLAYAKTVRKTKAIYQEYESKKIFKESFYKNNQKEIDQHIRARTLIEKISGKKNLREKEWLGEIKNLEDEISKLNTESEKIRERYKEINHIKYAVEVVNKEYGIDLSIEIDKAIKRGEKESIIEKIKEYKQDSDKFNEKRQTIKDYYKNQER</sequence>
<dbReference type="Gene3D" id="3.30.930.30">
    <property type="match status" value="1"/>
</dbReference>
<evidence type="ECO:0000256" key="2">
    <source>
        <dbReference type="ARBA" id="ARBA00022971"/>
    </source>
</evidence>